<dbReference type="Proteomes" id="UP000051681">
    <property type="component" value="Unassembled WGS sequence"/>
</dbReference>
<dbReference type="InterPro" id="IPR004626">
    <property type="entry name" value="RarD"/>
</dbReference>
<feature type="transmembrane region" description="Helical" evidence="8">
    <location>
        <begin position="71"/>
        <end position="90"/>
    </location>
</feature>
<protein>
    <submittedName>
        <fullName evidence="10">Putative chloramphenical resistance permease RarD</fullName>
    </submittedName>
</protein>
<evidence type="ECO:0000313" key="10">
    <source>
        <dbReference type="EMBL" id="CUH84878.1"/>
    </source>
</evidence>
<evidence type="ECO:0000259" key="9">
    <source>
        <dbReference type="Pfam" id="PF00892"/>
    </source>
</evidence>
<gene>
    <name evidence="10" type="ORF">TM5383_02097</name>
</gene>
<evidence type="ECO:0000256" key="1">
    <source>
        <dbReference type="ARBA" id="ARBA00004651"/>
    </source>
</evidence>
<feature type="transmembrane region" description="Helical" evidence="8">
    <location>
        <begin position="37"/>
        <end position="59"/>
    </location>
</feature>
<proteinExistence type="inferred from homology"/>
<keyword evidence="11" id="KW-1185">Reference proteome</keyword>
<keyword evidence="5 8" id="KW-0812">Transmembrane</keyword>
<dbReference type="AlphaFoldDB" id="A0A0P1GQS9"/>
<dbReference type="EMBL" id="CYSF01000009">
    <property type="protein sequence ID" value="CUH84878.1"/>
    <property type="molecule type" value="Genomic_DNA"/>
</dbReference>
<sequence length="296" mass="31770">MSETKSGVLALITACVIWGLSGLFYKQLDHVPPLEVLAHRTLWSCVFFALVLAAQGRLADLPAVLRQPRQVLVLAVAALMIAANWFLFIFSVQVGKATEASLGYYIFPLVSVLLGVVFFRERLGRVQGIAVALAALAVIVLTIGLGVAPWVSLIIALTFGLYGVIKKRLPLGPVLSVMVEVLLLSPIAIVVLLFAWRDGGAPLGNGAGDLALLIISGPLTATPLILFSYATKRVQLATVGLVQYLNPTLQFLVATVVFAEPFGFWHAVAFPLIWTALALYSGASLWQARRKTPSTP</sequence>
<name>A0A0P1GQS9_9RHOB</name>
<keyword evidence="6 8" id="KW-1133">Transmembrane helix</keyword>
<feature type="transmembrane region" description="Helical" evidence="8">
    <location>
        <begin position="7"/>
        <end position="25"/>
    </location>
</feature>
<evidence type="ECO:0000256" key="2">
    <source>
        <dbReference type="ARBA" id="ARBA00007362"/>
    </source>
</evidence>
<dbReference type="OrthoDB" id="369870at2"/>
<feature type="transmembrane region" description="Helical" evidence="8">
    <location>
        <begin position="102"/>
        <end position="119"/>
    </location>
</feature>
<dbReference type="InterPro" id="IPR000620">
    <property type="entry name" value="EamA_dom"/>
</dbReference>
<organism evidence="10 11">
    <name type="scientific">Thalassovita mediterranea</name>
    <dbReference type="NCBI Taxonomy" id="340021"/>
    <lineage>
        <taxon>Bacteria</taxon>
        <taxon>Pseudomonadati</taxon>
        <taxon>Pseudomonadota</taxon>
        <taxon>Alphaproteobacteria</taxon>
        <taxon>Rhodobacterales</taxon>
        <taxon>Roseobacteraceae</taxon>
        <taxon>Thalassovita</taxon>
    </lineage>
</organism>
<dbReference type="NCBIfam" id="TIGR00688">
    <property type="entry name" value="rarD"/>
    <property type="match status" value="1"/>
</dbReference>
<dbReference type="SUPFAM" id="SSF103481">
    <property type="entry name" value="Multidrug resistance efflux transporter EmrE"/>
    <property type="match status" value="2"/>
</dbReference>
<feature type="domain" description="EamA" evidence="9">
    <location>
        <begin position="152"/>
        <end position="280"/>
    </location>
</feature>
<evidence type="ECO:0000256" key="7">
    <source>
        <dbReference type="ARBA" id="ARBA00023136"/>
    </source>
</evidence>
<dbReference type="STRING" id="340021.TM5383_02097"/>
<dbReference type="RefSeq" id="WP_058319069.1">
    <property type="nucleotide sequence ID" value="NZ_CYSF01000009.1"/>
</dbReference>
<keyword evidence="7 8" id="KW-0472">Membrane</keyword>
<feature type="transmembrane region" description="Helical" evidence="8">
    <location>
        <begin position="126"/>
        <end position="143"/>
    </location>
</feature>
<dbReference type="PANTHER" id="PTHR22911">
    <property type="entry name" value="ACYL-MALONYL CONDENSING ENZYME-RELATED"/>
    <property type="match status" value="1"/>
</dbReference>
<comment type="subcellular location">
    <subcellularLocation>
        <location evidence="1">Cell membrane</location>
        <topology evidence="1">Multi-pass membrane protein</topology>
    </subcellularLocation>
</comment>
<evidence type="ECO:0000313" key="11">
    <source>
        <dbReference type="Proteomes" id="UP000051681"/>
    </source>
</evidence>
<evidence type="ECO:0000256" key="3">
    <source>
        <dbReference type="ARBA" id="ARBA00022448"/>
    </source>
</evidence>
<dbReference type="GO" id="GO:0005886">
    <property type="term" value="C:plasma membrane"/>
    <property type="evidence" value="ECO:0007669"/>
    <property type="project" value="UniProtKB-SubCell"/>
</dbReference>
<comment type="similarity">
    <text evidence="2">Belongs to the EamA transporter family.</text>
</comment>
<feature type="transmembrane region" description="Helical" evidence="8">
    <location>
        <begin position="236"/>
        <end position="258"/>
    </location>
</feature>
<feature type="domain" description="EamA" evidence="9">
    <location>
        <begin position="6"/>
        <end position="142"/>
    </location>
</feature>
<reference evidence="10 11" key="1">
    <citation type="submission" date="2015-09" db="EMBL/GenBank/DDBJ databases">
        <authorList>
            <consortium name="Swine Surveillance"/>
        </authorList>
    </citation>
    <scope>NUCLEOTIDE SEQUENCE [LARGE SCALE GENOMIC DNA]</scope>
    <source>
        <strain evidence="10 11">CECT 8383</strain>
    </source>
</reference>
<feature type="transmembrane region" description="Helical" evidence="8">
    <location>
        <begin position="149"/>
        <end position="165"/>
    </location>
</feature>
<evidence type="ECO:0000256" key="4">
    <source>
        <dbReference type="ARBA" id="ARBA00022475"/>
    </source>
</evidence>
<feature type="transmembrane region" description="Helical" evidence="8">
    <location>
        <begin position="177"/>
        <end position="196"/>
    </location>
</feature>
<evidence type="ECO:0000256" key="5">
    <source>
        <dbReference type="ARBA" id="ARBA00022692"/>
    </source>
</evidence>
<evidence type="ECO:0000256" key="8">
    <source>
        <dbReference type="SAM" id="Phobius"/>
    </source>
</evidence>
<dbReference type="PANTHER" id="PTHR22911:SF137">
    <property type="entry name" value="SOLUTE CARRIER FAMILY 35 MEMBER G2-RELATED"/>
    <property type="match status" value="1"/>
</dbReference>
<accession>A0A0P1GQS9</accession>
<feature type="transmembrane region" description="Helical" evidence="8">
    <location>
        <begin position="264"/>
        <end position="286"/>
    </location>
</feature>
<dbReference type="InterPro" id="IPR037185">
    <property type="entry name" value="EmrE-like"/>
</dbReference>
<feature type="transmembrane region" description="Helical" evidence="8">
    <location>
        <begin position="208"/>
        <end position="229"/>
    </location>
</feature>
<keyword evidence="4" id="KW-1003">Cell membrane</keyword>
<keyword evidence="3" id="KW-0813">Transport</keyword>
<evidence type="ECO:0000256" key="6">
    <source>
        <dbReference type="ARBA" id="ARBA00022989"/>
    </source>
</evidence>
<dbReference type="Pfam" id="PF00892">
    <property type="entry name" value="EamA"/>
    <property type="match status" value="2"/>
</dbReference>